<dbReference type="SUPFAM" id="SSF56019">
    <property type="entry name" value="The spindle assembly checkpoint protein mad2"/>
    <property type="match status" value="1"/>
</dbReference>
<dbReference type="PANTHER" id="PTHR48225:SF7">
    <property type="entry name" value="MEIOSIS-SPECIFIC PROTEIN HOP1"/>
    <property type="match status" value="1"/>
</dbReference>
<dbReference type="GO" id="GO:0051321">
    <property type="term" value="P:meiotic cell cycle"/>
    <property type="evidence" value="ECO:0007669"/>
    <property type="project" value="UniProtKB-KW"/>
</dbReference>
<dbReference type="InterPro" id="IPR051294">
    <property type="entry name" value="HORMA_MeioticProgression"/>
</dbReference>
<evidence type="ECO:0000313" key="7">
    <source>
        <dbReference type="EMBL" id="KAL3275529.1"/>
    </source>
</evidence>
<protein>
    <recommendedName>
        <fullName evidence="6">HORMA domain-containing protein</fullName>
    </recommendedName>
</protein>
<evidence type="ECO:0000256" key="1">
    <source>
        <dbReference type="ARBA" id="ARBA00004123"/>
    </source>
</evidence>
<dbReference type="InterPro" id="IPR036570">
    <property type="entry name" value="HORMA_dom_sf"/>
</dbReference>
<dbReference type="PANTHER" id="PTHR48225">
    <property type="entry name" value="HORMA DOMAIN-CONTAINING PROTEIN 1"/>
    <property type="match status" value="1"/>
</dbReference>
<evidence type="ECO:0000259" key="6">
    <source>
        <dbReference type="PROSITE" id="PS50815"/>
    </source>
</evidence>
<keyword evidence="5" id="KW-0469">Meiosis</keyword>
<organism evidence="7 8">
    <name type="scientific">Cryptolaemus montrouzieri</name>
    <dbReference type="NCBI Taxonomy" id="559131"/>
    <lineage>
        <taxon>Eukaryota</taxon>
        <taxon>Metazoa</taxon>
        <taxon>Ecdysozoa</taxon>
        <taxon>Arthropoda</taxon>
        <taxon>Hexapoda</taxon>
        <taxon>Insecta</taxon>
        <taxon>Pterygota</taxon>
        <taxon>Neoptera</taxon>
        <taxon>Endopterygota</taxon>
        <taxon>Coleoptera</taxon>
        <taxon>Polyphaga</taxon>
        <taxon>Cucujiformia</taxon>
        <taxon>Coccinelloidea</taxon>
        <taxon>Coccinellidae</taxon>
        <taxon>Scymninae</taxon>
        <taxon>Scymnini</taxon>
        <taxon>Cryptolaemus</taxon>
    </lineage>
</organism>
<keyword evidence="8" id="KW-1185">Reference proteome</keyword>
<dbReference type="GO" id="GO:0005634">
    <property type="term" value="C:nucleus"/>
    <property type="evidence" value="ECO:0007669"/>
    <property type="project" value="UniProtKB-SubCell"/>
</dbReference>
<dbReference type="Pfam" id="PF02301">
    <property type="entry name" value="HORMA"/>
    <property type="match status" value="1"/>
</dbReference>
<reference evidence="7 8" key="1">
    <citation type="journal article" date="2021" name="BMC Biol.">
        <title>Horizontally acquired antibacterial genes associated with adaptive radiation of ladybird beetles.</title>
        <authorList>
            <person name="Li H.S."/>
            <person name="Tang X.F."/>
            <person name="Huang Y.H."/>
            <person name="Xu Z.Y."/>
            <person name="Chen M.L."/>
            <person name="Du X.Y."/>
            <person name="Qiu B.Y."/>
            <person name="Chen P.T."/>
            <person name="Zhang W."/>
            <person name="Slipinski A."/>
            <person name="Escalona H.E."/>
            <person name="Waterhouse R.M."/>
            <person name="Zwick A."/>
            <person name="Pang H."/>
        </authorList>
    </citation>
    <scope>NUCLEOTIDE SEQUENCE [LARGE SCALE GENOMIC DNA]</scope>
    <source>
        <strain evidence="7">SYSU2018</strain>
    </source>
</reference>
<evidence type="ECO:0000313" key="8">
    <source>
        <dbReference type="Proteomes" id="UP001516400"/>
    </source>
</evidence>
<dbReference type="Proteomes" id="UP001516400">
    <property type="component" value="Unassembled WGS sequence"/>
</dbReference>
<dbReference type="AlphaFoldDB" id="A0ABD2NAA5"/>
<evidence type="ECO:0000256" key="4">
    <source>
        <dbReference type="ARBA" id="ARBA00023242"/>
    </source>
</evidence>
<dbReference type="GO" id="GO:0005694">
    <property type="term" value="C:chromosome"/>
    <property type="evidence" value="ECO:0007669"/>
    <property type="project" value="UniProtKB-SubCell"/>
</dbReference>
<keyword evidence="4" id="KW-0539">Nucleus</keyword>
<comment type="caution">
    <text evidence="7">The sequence shown here is derived from an EMBL/GenBank/DDBJ whole genome shotgun (WGS) entry which is preliminary data.</text>
</comment>
<keyword evidence="3" id="KW-0158">Chromosome</keyword>
<dbReference type="EMBL" id="JABFTP020000083">
    <property type="protein sequence ID" value="KAL3275529.1"/>
    <property type="molecule type" value="Genomic_DNA"/>
</dbReference>
<evidence type="ECO:0000256" key="3">
    <source>
        <dbReference type="ARBA" id="ARBA00022454"/>
    </source>
</evidence>
<accession>A0ABD2NAA5</accession>
<sequence length="283" mass="32534">MTKKYNSVPFKVFNNNSVGVPIVQLYRKWTKGFKDSFDKKYLKQLVLFIVNDETNDIEESFKFSFRYENQINKENADKDLTSPTENLLRGLLSLGDMPKLDVSKLSLNVELFYFDDTPEEYSPPFFETKDYNSTMLSRLGKDGHDSLGLARLSTGFHYFACFYRKKMTNSQRLEDSEKVVLKSARKKNKRKHLASTGDISRKKPKKLLDAERIMMEVERESFLLSESELIKDGKRSESEAINTFYSAPSVLSEGVDAKSCASDDYSLLNDQDIDKITACLQSD</sequence>
<proteinExistence type="predicted"/>
<dbReference type="InterPro" id="IPR003511">
    <property type="entry name" value="HORMA_dom"/>
</dbReference>
<feature type="domain" description="HORMA" evidence="6">
    <location>
        <begin position="1"/>
        <end position="163"/>
    </location>
</feature>
<name>A0ABD2NAA5_9CUCU</name>
<dbReference type="PROSITE" id="PS50815">
    <property type="entry name" value="HORMA"/>
    <property type="match status" value="1"/>
</dbReference>
<dbReference type="Gene3D" id="3.30.900.10">
    <property type="entry name" value="HORMA domain"/>
    <property type="match status" value="1"/>
</dbReference>
<gene>
    <name evidence="7" type="ORF">HHI36_020288</name>
</gene>
<evidence type="ECO:0000256" key="5">
    <source>
        <dbReference type="ARBA" id="ARBA00023254"/>
    </source>
</evidence>
<comment type="subcellular location">
    <subcellularLocation>
        <location evidence="2">Chromosome</location>
    </subcellularLocation>
    <subcellularLocation>
        <location evidence="1">Nucleus</location>
    </subcellularLocation>
</comment>
<evidence type="ECO:0000256" key="2">
    <source>
        <dbReference type="ARBA" id="ARBA00004286"/>
    </source>
</evidence>